<dbReference type="InterPro" id="IPR036397">
    <property type="entry name" value="RNaseH_sf"/>
</dbReference>
<dbReference type="PROSITE" id="PS50994">
    <property type="entry name" value="INTEGRASE"/>
    <property type="match status" value="1"/>
</dbReference>
<organism evidence="4 5">
    <name type="scientific">Tanacetum coccineum</name>
    <dbReference type="NCBI Taxonomy" id="301880"/>
    <lineage>
        <taxon>Eukaryota</taxon>
        <taxon>Viridiplantae</taxon>
        <taxon>Streptophyta</taxon>
        <taxon>Embryophyta</taxon>
        <taxon>Tracheophyta</taxon>
        <taxon>Spermatophyta</taxon>
        <taxon>Magnoliopsida</taxon>
        <taxon>eudicotyledons</taxon>
        <taxon>Gunneridae</taxon>
        <taxon>Pentapetalae</taxon>
        <taxon>asterids</taxon>
        <taxon>campanulids</taxon>
        <taxon>Asterales</taxon>
        <taxon>Asteraceae</taxon>
        <taxon>Asteroideae</taxon>
        <taxon>Anthemideae</taxon>
        <taxon>Anthemidinae</taxon>
        <taxon>Tanacetum</taxon>
    </lineage>
</organism>
<dbReference type="SUPFAM" id="SSF53098">
    <property type="entry name" value="Ribonuclease H-like"/>
    <property type="match status" value="1"/>
</dbReference>
<dbReference type="Pfam" id="PF00665">
    <property type="entry name" value="rve"/>
    <property type="match status" value="1"/>
</dbReference>
<accession>A0ABQ5EJ93</accession>
<feature type="compositionally biased region" description="Polar residues" evidence="2">
    <location>
        <begin position="840"/>
        <end position="862"/>
    </location>
</feature>
<gene>
    <name evidence="4" type="ORF">Tco_0977148</name>
</gene>
<sequence length="921" mass="105668">MKTASETLEDAEVSRLKMKNKMIQLNYAKLNDLYETFVPQKEFSAEQTYFSTPSTSNVSSESSKEISDLPTQKMPNESKLLKMLDKIDEAILVLRENIDVTLLKDQRRIYIDDGQNTLRKFCKTDVIMMSLSLIKLSKELKQELTEELTKLSDENVLLKTQVDFVVQERENIKLEYQKLFNSIKATRVQHQHEVNELIENVNQKIYAYGDVCLQNQDLLMTIFELKDMIKTIEKEKNVNTKFDKSETLEKLLCVTPLNTHTTVKAKKVSHTEVNAKRSKPVTSHSTPKNEQSKKQSVNVVARGMYRITKIETHMPVTKTNTYVSNSKGIESSNSVRRPESKDTQSKKRVLKNTNVKDVFMLSQEKCVARYALTIDSRVKRALFTFYAMTKSKNLGATYVVTKSRFRVAKTPTTTNKVSSASSLSPDSNQRQRFSYGSRDSNLYTISIFELAASSPLCLMSKVTSTKSWLWHRRLSHLNFGTINHLTKKDLVDGLLKFKYDKDHLCSTCEQGKIKKASFSPKLVPSTESKLEWIHMDLCGPMWVACINGKRYILIIVEDYSRYTWVFFLQTKDEAPDMIINFITQIQRSLKAQVLKVQFDNGTEFKNDKLRTYYAKLGIIHNTSTVRTPQQNGVVEQRNRTLVEAARTMLIFSKTPEFLWAEAIATSCFTHNRSLIHTRHNKTPYNLIKGRKPNVQYFHVFRSVCYPTNDRNDLGKMKLKADIGIFIGYSESSRGFHIYNHRTKKIMETIHVKFDELTTMASECNNSGPGFNCSNFQDSLEDSQSVPSKEDLDNLFGPLYGEYYATRTPEVSNDFAANTLDNGDTPSSSSIVVEENKVPQVVTSSEEQVANETTTPVSNENANESVQEDVAAFDENDFYNPFHTHVFEEAESSSTFQDPSNMHKFYQTHRSTDRWTKNRPIE</sequence>
<protein>
    <submittedName>
        <fullName evidence="4">Retrovirus-related pol polyprotein from transposon TNT 1-94</fullName>
    </submittedName>
</protein>
<keyword evidence="1" id="KW-0175">Coiled coil</keyword>
<feature type="compositionally biased region" description="Polar residues" evidence="2">
    <location>
        <begin position="280"/>
        <end position="297"/>
    </location>
</feature>
<keyword evidence="5" id="KW-1185">Reference proteome</keyword>
<feature type="region of interest" description="Disordered" evidence="2">
    <location>
        <begin position="318"/>
        <end position="347"/>
    </location>
</feature>
<feature type="coiled-coil region" evidence="1">
    <location>
        <begin position="134"/>
        <end position="161"/>
    </location>
</feature>
<dbReference type="InterPro" id="IPR057670">
    <property type="entry name" value="SH3_retrovirus"/>
</dbReference>
<comment type="caution">
    <text evidence="4">The sequence shown here is derived from an EMBL/GenBank/DDBJ whole genome shotgun (WGS) entry which is preliminary data.</text>
</comment>
<dbReference type="Pfam" id="PF25597">
    <property type="entry name" value="SH3_retrovirus"/>
    <property type="match status" value="1"/>
</dbReference>
<reference evidence="4" key="1">
    <citation type="journal article" date="2022" name="Int. J. Mol. Sci.">
        <title>Draft Genome of Tanacetum Coccineum: Genomic Comparison of Closely Related Tanacetum-Family Plants.</title>
        <authorList>
            <person name="Yamashiro T."/>
            <person name="Shiraishi A."/>
            <person name="Nakayama K."/>
            <person name="Satake H."/>
        </authorList>
    </citation>
    <scope>NUCLEOTIDE SEQUENCE</scope>
</reference>
<dbReference type="PANTHER" id="PTHR42648">
    <property type="entry name" value="TRANSPOSASE, PUTATIVE-RELATED"/>
    <property type="match status" value="1"/>
</dbReference>
<feature type="region of interest" description="Disordered" evidence="2">
    <location>
        <begin position="265"/>
        <end position="297"/>
    </location>
</feature>
<dbReference type="Gene3D" id="3.30.420.10">
    <property type="entry name" value="Ribonuclease H-like superfamily/Ribonuclease H"/>
    <property type="match status" value="1"/>
</dbReference>
<dbReference type="Pfam" id="PF13976">
    <property type="entry name" value="gag_pre-integrs"/>
    <property type="match status" value="1"/>
</dbReference>
<dbReference type="InterPro" id="IPR012337">
    <property type="entry name" value="RNaseH-like_sf"/>
</dbReference>
<feature type="region of interest" description="Disordered" evidence="2">
    <location>
        <begin position="838"/>
        <end position="862"/>
    </location>
</feature>
<evidence type="ECO:0000256" key="2">
    <source>
        <dbReference type="SAM" id="MobiDB-lite"/>
    </source>
</evidence>
<feature type="compositionally biased region" description="Low complexity" evidence="2">
    <location>
        <begin position="51"/>
        <end position="61"/>
    </location>
</feature>
<evidence type="ECO:0000256" key="1">
    <source>
        <dbReference type="SAM" id="Coils"/>
    </source>
</evidence>
<dbReference type="EMBL" id="BQNB010016369">
    <property type="protein sequence ID" value="GJT50991.1"/>
    <property type="molecule type" value="Genomic_DNA"/>
</dbReference>
<reference evidence="4" key="2">
    <citation type="submission" date="2022-01" db="EMBL/GenBank/DDBJ databases">
        <authorList>
            <person name="Yamashiro T."/>
            <person name="Shiraishi A."/>
            <person name="Satake H."/>
            <person name="Nakayama K."/>
        </authorList>
    </citation>
    <scope>NUCLEOTIDE SEQUENCE</scope>
</reference>
<dbReference type="Proteomes" id="UP001151760">
    <property type="component" value="Unassembled WGS sequence"/>
</dbReference>
<dbReference type="PANTHER" id="PTHR42648:SF18">
    <property type="entry name" value="RETROTRANSPOSON, UNCLASSIFIED-LIKE PROTEIN"/>
    <property type="match status" value="1"/>
</dbReference>
<feature type="region of interest" description="Disordered" evidence="2">
    <location>
        <begin position="50"/>
        <end position="71"/>
    </location>
</feature>
<dbReference type="InterPro" id="IPR039537">
    <property type="entry name" value="Retrotran_Ty1/copia-like"/>
</dbReference>
<feature type="compositionally biased region" description="Basic and acidic residues" evidence="2">
    <location>
        <begin position="336"/>
        <end position="345"/>
    </location>
</feature>
<dbReference type="InterPro" id="IPR025724">
    <property type="entry name" value="GAG-pre-integrase_dom"/>
</dbReference>
<evidence type="ECO:0000313" key="5">
    <source>
        <dbReference type="Proteomes" id="UP001151760"/>
    </source>
</evidence>
<feature type="compositionally biased region" description="Polar residues" evidence="2">
    <location>
        <begin position="318"/>
        <end position="335"/>
    </location>
</feature>
<feature type="domain" description="Integrase catalytic" evidence="3">
    <location>
        <begin position="520"/>
        <end position="691"/>
    </location>
</feature>
<evidence type="ECO:0000259" key="3">
    <source>
        <dbReference type="PROSITE" id="PS50994"/>
    </source>
</evidence>
<proteinExistence type="predicted"/>
<name>A0ABQ5EJ93_9ASTR</name>
<evidence type="ECO:0000313" key="4">
    <source>
        <dbReference type="EMBL" id="GJT50991.1"/>
    </source>
</evidence>
<dbReference type="InterPro" id="IPR001584">
    <property type="entry name" value="Integrase_cat-core"/>
</dbReference>